<keyword evidence="2 5" id="KW-0645">Protease</keyword>
<dbReference type="InterPro" id="IPR022398">
    <property type="entry name" value="Peptidase_S8_His-AS"/>
</dbReference>
<evidence type="ECO:0000256" key="7">
    <source>
        <dbReference type="SAM" id="MobiDB-lite"/>
    </source>
</evidence>
<dbReference type="InterPro" id="IPR050131">
    <property type="entry name" value="Peptidase_S8_subtilisin-like"/>
</dbReference>
<feature type="active site" description="Charge relay system" evidence="5">
    <location>
        <position position="180"/>
    </location>
</feature>
<dbReference type="InterPro" id="IPR037045">
    <property type="entry name" value="S8pro/Inhibitor_I9_sf"/>
</dbReference>
<dbReference type="PRINTS" id="PR00723">
    <property type="entry name" value="SUBTILISIN"/>
</dbReference>
<dbReference type="Pfam" id="PF00082">
    <property type="entry name" value="Peptidase_S8"/>
    <property type="match status" value="1"/>
</dbReference>
<feature type="active site" description="Charge relay system" evidence="5">
    <location>
        <position position="373"/>
    </location>
</feature>
<keyword evidence="12" id="KW-1185">Reference proteome</keyword>
<evidence type="ECO:0000256" key="1">
    <source>
        <dbReference type="ARBA" id="ARBA00011073"/>
    </source>
</evidence>
<feature type="chain" id="PRO_5011606181" evidence="8">
    <location>
        <begin position="31"/>
        <end position="408"/>
    </location>
</feature>
<gene>
    <name evidence="11" type="ORF">SAMN04489723_10662</name>
</gene>
<evidence type="ECO:0000256" key="8">
    <source>
        <dbReference type="SAM" id="SignalP"/>
    </source>
</evidence>
<dbReference type="InterPro" id="IPR000209">
    <property type="entry name" value="Peptidase_S8/S53_dom"/>
</dbReference>
<dbReference type="PANTHER" id="PTHR43806">
    <property type="entry name" value="PEPTIDASE S8"/>
    <property type="match status" value="1"/>
</dbReference>
<dbReference type="AlphaFoldDB" id="A0A1I0ZG85"/>
<reference evidence="11 12" key="1">
    <citation type="submission" date="2016-10" db="EMBL/GenBank/DDBJ databases">
        <authorList>
            <person name="de Groot N.N."/>
        </authorList>
    </citation>
    <scope>NUCLEOTIDE SEQUENCE [LARGE SCALE GENOMIC DNA]</scope>
    <source>
        <strain evidence="11 12">DSM 23399</strain>
    </source>
</reference>
<dbReference type="InterPro" id="IPR015500">
    <property type="entry name" value="Peptidase_S8_subtilisin-rel"/>
</dbReference>
<dbReference type="EMBL" id="FOKK01000006">
    <property type="protein sequence ID" value="SFB24665.1"/>
    <property type="molecule type" value="Genomic_DNA"/>
</dbReference>
<evidence type="ECO:0000256" key="2">
    <source>
        <dbReference type="ARBA" id="ARBA00022670"/>
    </source>
</evidence>
<dbReference type="SUPFAM" id="SSF54897">
    <property type="entry name" value="Protease propeptides/inhibitors"/>
    <property type="match status" value="1"/>
</dbReference>
<evidence type="ECO:0000313" key="12">
    <source>
        <dbReference type="Proteomes" id="UP000198790"/>
    </source>
</evidence>
<sequence>MTNPNQLWKKPVLCAGVLLASLVFSCQQEAESPITGDSVEFVKYQSGDIIPGQYIITFQPSEINFRKDLSYSATQDAMRKTSSALLAKYRVAEENLTYVYGNSIQGFAVTLSEEQLESISKDPSVKGIEPDRIIALAPPPGKGPGNGGGGGSASQETPYGITRVGGGATYSGSKKAYIIDSGIDSSHPDLNVNVNAGFNAFTKGKDSDLSSDGNGHGTHVSGTIGAIDNSIGVIGVAAGVTVVPVKVLDSRGSGSYSGVIAGVDFVTANANSGDVANMSLGGPVSSALDAAVVALGGAGVKVALAAGNESDDANNHSPARANGGNIYTVSAIDINDKFASFSNFGNPPIDFAAPGVGVLSTVPGGYASYSGTSMASPHVCGLLIWGTPRNGGTATNDPSGPADIIAIR</sequence>
<name>A0A1I0ZG85_9BACT</name>
<dbReference type="GO" id="GO:0006508">
    <property type="term" value="P:proteolysis"/>
    <property type="evidence" value="ECO:0007669"/>
    <property type="project" value="UniProtKB-KW"/>
</dbReference>
<evidence type="ECO:0000256" key="6">
    <source>
        <dbReference type="RuleBase" id="RU003355"/>
    </source>
</evidence>
<dbReference type="PROSITE" id="PS51892">
    <property type="entry name" value="SUBTILASE"/>
    <property type="match status" value="1"/>
</dbReference>
<feature type="signal peptide" evidence="8">
    <location>
        <begin position="1"/>
        <end position="30"/>
    </location>
</feature>
<dbReference type="PROSITE" id="PS00138">
    <property type="entry name" value="SUBTILASE_SER"/>
    <property type="match status" value="1"/>
</dbReference>
<organism evidence="11 12">
    <name type="scientific">Algoriphagus aquimarinus</name>
    <dbReference type="NCBI Taxonomy" id="237018"/>
    <lineage>
        <taxon>Bacteria</taxon>
        <taxon>Pseudomonadati</taxon>
        <taxon>Bacteroidota</taxon>
        <taxon>Cytophagia</taxon>
        <taxon>Cytophagales</taxon>
        <taxon>Cyclobacteriaceae</taxon>
        <taxon>Algoriphagus</taxon>
    </lineage>
</organism>
<protein>
    <submittedName>
        <fullName evidence="11">Peptidase inhibitor I9</fullName>
    </submittedName>
</protein>
<evidence type="ECO:0000259" key="10">
    <source>
        <dbReference type="Pfam" id="PF05922"/>
    </source>
</evidence>
<dbReference type="InterPro" id="IPR010259">
    <property type="entry name" value="S8pro/Inhibitor_I9"/>
</dbReference>
<feature type="compositionally biased region" description="Gly residues" evidence="7">
    <location>
        <begin position="143"/>
        <end position="152"/>
    </location>
</feature>
<dbReference type="InterPro" id="IPR023827">
    <property type="entry name" value="Peptidase_S8_Asp-AS"/>
</dbReference>
<dbReference type="OrthoDB" id="9798386at2"/>
<dbReference type="InterPro" id="IPR036852">
    <property type="entry name" value="Peptidase_S8/S53_dom_sf"/>
</dbReference>
<dbReference type="GO" id="GO:0005615">
    <property type="term" value="C:extracellular space"/>
    <property type="evidence" value="ECO:0007669"/>
    <property type="project" value="TreeGrafter"/>
</dbReference>
<dbReference type="Gene3D" id="3.40.50.200">
    <property type="entry name" value="Peptidase S8/S53 domain"/>
    <property type="match status" value="1"/>
</dbReference>
<dbReference type="RefSeq" id="WP_092896661.1">
    <property type="nucleotide sequence ID" value="NZ_FOKK01000006.1"/>
</dbReference>
<dbReference type="Pfam" id="PF05922">
    <property type="entry name" value="Inhibitor_I9"/>
    <property type="match status" value="1"/>
</dbReference>
<dbReference type="SUPFAM" id="SSF52743">
    <property type="entry name" value="Subtilisin-like"/>
    <property type="match status" value="1"/>
</dbReference>
<keyword evidence="3 5" id="KW-0378">Hydrolase</keyword>
<feature type="domain" description="Inhibitor I9" evidence="10">
    <location>
        <begin position="53"/>
        <end position="136"/>
    </location>
</feature>
<dbReference type="Gene3D" id="3.30.70.80">
    <property type="entry name" value="Peptidase S8 propeptide/proteinase inhibitor I9"/>
    <property type="match status" value="1"/>
</dbReference>
<dbReference type="PROSITE" id="PS00136">
    <property type="entry name" value="SUBTILASE_ASP"/>
    <property type="match status" value="1"/>
</dbReference>
<dbReference type="STRING" id="237018.SAMN04489723_10662"/>
<dbReference type="InterPro" id="IPR034193">
    <property type="entry name" value="PCSK9_ProteinaseK-like"/>
</dbReference>
<evidence type="ECO:0000256" key="5">
    <source>
        <dbReference type="PROSITE-ProRule" id="PRU01240"/>
    </source>
</evidence>
<accession>A0A1I0ZG85</accession>
<dbReference type="PROSITE" id="PS00137">
    <property type="entry name" value="SUBTILASE_HIS"/>
    <property type="match status" value="1"/>
</dbReference>
<keyword evidence="8" id="KW-0732">Signal</keyword>
<dbReference type="GO" id="GO:0004252">
    <property type="term" value="F:serine-type endopeptidase activity"/>
    <property type="evidence" value="ECO:0007669"/>
    <property type="project" value="UniProtKB-UniRule"/>
</dbReference>
<dbReference type="CDD" id="cd04077">
    <property type="entry name" value="Peptidases_S8_PCSK9_ProteinaseK_like"/>
    <property type="match status" value="1"/>
</dbReference>
<evidence type="ECO:0000256" key="3">
    <source>
        <dbReference type="ARBA" id="ARBA00022801"/>
    </source>
</evidence>
<evidence type="ECO:0000259" key="9">
    <source>
        <dbReference type="Pfam" id="PF00082"/>
    </source>
</evidence>
<dbReference type="InterPro" id="IPR023828">
    <property type="entry name" value="Peptidase_S8_Ser-AS"/>
</dbReference>
<evidence type="ECO:0000313" key="11">
    <source>
        <dbReference type="EMBL" id="SFB24665.1"/>
    </source>
</evidence>
<comment type="similarity">
    <text evidence="1 5 6">Belongs to the peptidase S8 family.</text>
</comment>
<evidence type="ECO:0000256" key="4">
    <source>
        <dbReference type="ARBA" id="ARBA00022825"/>
    </source>
</evidence>
<proteinExistence type="inferred from homology"/>
<dbReference type="Proteomes" id="UP000198790">
    <property type="component" value="Unassembled WGS sequence"/>
</dbReference>
<feature type="region of interest" description="Disordered" evidence="7">
    <location>
        <begin position="137"/>
        <end position="157"/>
    </location>
</feature>
<keyword evidence="4 5" id="KW-0720">Serine protease</keyword>
<feature type="domain" description="Peptidase S8/S53" evidence="9">
    <location>
        <begin position="178"/>
        <end position="382"/>
    </location>
</feature>
<dbReference type="PANTHER" id="PTHR43806:SF11">
    <property type="entry name" value="CEREVISIN-RELATED"/>
    <property type="match status" value="1"/>
</dbReference>
<feature type="active site" description="Charge relay system" evidence="5">
    <location>
        <position position="216"/>
    </location>
</feature>